<dbReference type="SUPFAM" id="SSF51658">
    <property type="entry name" value="Xylose isomerase-like"/>
    <property type="match status" value="1"/>
</dbReference>
<dbReference type="InterPro" id="IPR013022">
    <property type="entry name" value="Xyl_isomerase-like_TIM-brl"/>
</dbReference>
<dbReference type="Proteomes" id="UP000321353">
    <property type="component" value="Chromosome"/>
</dbReference>
<keyword evidence="1 2" id="KW-0413">Isomerase</keyword>
<dbReference type="InterPro" id="IPR050417">
    <property type="entry name" value="Sugar_Epim/Isomerase"/>
</dbReference>
<dbReference type="EMBL" id="CP036264">
    <property type="protein sequence ID" value="QEF96369.1"/>
    <property type="molecule type" value="Genomic_DNA"/>
</dbReference>
<dbReference type="KEGG" id="smam:Mal15_03960"/>
<evidence type="ECO:0000313" key="6">
    <source>
        <dbReference type="Proteomes" id="UP000321353"/>
    </source>
</evidence>
<evidence type="ECO:0000256" key="1">
    <source>
        <dbReference type="ARBA" id="ARBA00023235"/>
    </source>
</evidence>
<evidence type="ECO:0000313" key="5">
    <source>
        <dbReference type="EMBL" id="QEF96369.1"/>
    </source>
</evidence>
<gene>
    <name evidence="5" type="primary">hyi_1</name>
    <name evidence="5" type="ORF">Mal15_03960</name>
</gene>
<proteinExistence type="inferred from homology"/>
<feature type="active site" description="Proton donor/acceptor" evidence="3">
    <location>
        <position position="251"/>
    </location>
</feature>
<dbReference type="RefSeq" id="WP_147866193.1">
    <property type="nucleotide sequence ID" value="NZ_CP036264.1"/>
</dbReference>
<dbReference type="AlphaFoldDB" id="A0A5B9M6C0"/>
<dbReference type="PANTHER" id="PTHR43489:SF3">
    <property type="entry name" value="XYLOSE ISOMERASE DOMAIN PROTEIN TIM BARREL"/>
    <property type="match status" value="1"/>
</dbReference>
<feature type="domain" description="Xylose isomerase-like TIM barrel" evidence="4">
    <location>
        <begin position="39"/>
        <end position="266"/>
    </location>
</feature>
<name>A0A5B9M6C0_9BACT</name>
<dbReference type="Gene3D" id="3.20.20.150">
    <property type="entry name" value="Divalent-metal-dependent TIM barrel enzymes"/>
    <property type="match status" value="1"/>
</dbReference>
<reference evidence="5 6" key="1">
    <citation type="submission" date="2019-02" db="EMBL/GenBank/DDBJ databases">
        <title>Planctomycetal bacteria perform biofilm scaping via a novel small molecule.</title>
        <authorList>
            <person name="Jeske O."/>
            <person name="Boedeker C."/>
            <person name="Wiegand S."/>
            <person name="Breitling P."/>
            <person name="Kallscheuer N."/>
            <person name="Jogler M."/>
            <person name="Rohde M."/>
            <person name="Petersen J."/>
            <person name="Medema M.H."/>
            <person name="Surup F."/>
            <person name="Jogler C."/>
        </authorList>
    </citation>
    <scope>NUCLEOTIDE SEQUENCE [LARGE SCALE GENOMIC DNA]</scope>
    <source>
        <strain evidence="5 6">Mal15</strain>
    </source>
</reference>
<dbReference type="InterPro" id="IPR036237">
    <property type="entry name" value="Xyl_isomerase-like_sf"/>
</dbReference>
<dbReference type="PANTHER" id="PTHR43489">
    <property type="entry name" value="ISOMERASE"/>
    <property type="match status" value="1"/>
</dbReference>
<protein>
    <submittedName>
        <fullName evidence="5">Hydroxypyruvate isomerase</fullName>
        <ecNumber evidence="5">5.3.1.22</ecNumber>
    </submittedName>
</protein>
<dbReference type="EC" id="5.3.1.22" evidence="5"/>
<keyword evidence="6" id="KW-1185">Reference proteome</keyword>
<dbReference type="GO" id="GO:0008903">
    <property type="term" value="F:hydroxypyruvate isomerase activity"/>
    <property type="evidence" value="ECO:0007669"/>
    <property type="project" value="UniProtKB-EC"/>
</dbReference>
<comment type="similarity">
    <text evidence="2">Belongs to the hyi family.</text>
</comment>
<evidence type="ECO:0000259" key="4">
    <source>
        <dbReference type="Pfam" id="PF01261"/>
    </source>
</evidence>
<evidence type="ECO:0000256" key="3">
    <source>
        <dbReference type="PIRSR" id="PIRSR006241-50"/>
    </source>
</evidence>
<dbReference type="Pfam" id="PF01261">
    <property type="entry name" value="AP_endonuc_2"/>
    <property type="match status" value="1"/>
</dbReference>
<dbReference type="PIRSF" id="PIRSF006241">
    <property type="entry name" value="HyI"/>
    <property type="match status" value="1"/>
</dbReference>
<feature type="active site" description="Proton donor/acceptor" evidence="3">
    <location>
        <position position="153"/>
    </location>
</feature>
<evidence type="ECO:0000256" key="2">
    <source>
        <dbReference type="PIRNR" id="PIRNR006241"/>
    </source>
</evidence>
<dbReference type="InterPro" id="IPR026040">
    <property type="entry name" value="HyI-like"/>
</dbReference>
<sequence length="272" mass="29889">MSSETSSGESTTGQTKPSVLRPSVCIDAVFEDVARRDAIARVKACGIDAFEFWGWWDKDLAEIQDAAAEHEMKIAACCTKFISLVDPATRAEYLDGLGQSIEAAKRLGCPTLISQVGDFCPDTSHEAQHDCLVDGLREAAPMLEQAGVTLVFEPLNDLIDHVGYYLVRSEQAFAIVDQVDSENVKVVFDIYHQQISEGNVIRNATANINRIGHFHAAGNPGRNELTRGELNYAEIFRAIRETDYDGYVGLEYWPVDDAEAGLKEATRLVSGT</sequence>
<keyword evidence="5" id="KW-0670">Pyruvate</keyword>
<accession>A0A5B9M6C0</accession>
<organism evidence="5 6">
    <name type="scientific">Stieleria maiorica</name>
    <dbReference type="NCBI Taxonomy" id="2795974"/>
    <lineage>
        <taxon>Bacteria</taxon>
        <taxon>Pseudomonadati</taxon>
        <taxon>Planctomycetota</taxon>
        <taxon>Planctomycetia</taxon>
        <taxon>Pirellulales</taxon>
        <taxon>Pirellulaceae</taxon>
        <taxon>Stieleria</taxon>
    </lineage>
</organism>